<dbReference type="Proteomes" id="UP000178636">
    <property type="component" value="Unassembled WGS sequence"/>
</dbReference>
<protein>
    <submittedName>
        <fullName evidence="2">Uncharacterized protein</fullName>
    </submittedName>
</protein>
<gene>
    <name evidence="2" type="ORF">A3C93_04155</name>
</gene>
<accession>A0A1G2DI57</accession>
<dbReference type="EMBL" id="MHLO01000004">
    <property type="protein sequence ID" value="OGZ13364.1"/>
    <property type="molecule type" value="Genomic_DNA"/>
</dbReference>
<comment type="caution">
    <text evidence="2">The sequence shown here is derived from an EMBL/GenBank/DDBJ whole genome shotgun (WGS) entry which is preliminary data.</text>
</comment>
<feature type="chain" id="PRO_5009582596" evidence="1">
    <location>
        <begin position="22"/>
        <end position="143"/>
    </location>
</feature>
<keyword evidence="1" id="KW-0732">Signal</keyword>
<sequence>MKKRFFVAAGLSLAVFGNVLAETQTAEPSLPSNLSEWQHVVQDARCSLSSTQNLVQDIYATPVGNGMVRMLLITKRNGERFVQMDVGLISGMPFNGQVYLRGKEGWFSHDMTDPREFEKYTKRFADELGVTVAEYREKCQGMQ</sequence>
<evidence type="ECO:0000313" key="3">
    <source>
        <dbReference type="Proteomes" id="UP000178636"/>
    </source>
</evidence>
<evidence type="ECO:0000313" key="2">
    <source>
        <dbReference type="EMBL" id="OGZ13364.1"/>
    </source>
</evidence>
<name>A0A1G2DI57_9BACT</name>
<reference evidence="2 3" key="1">
    <citation type="journal article" date="2016" name="Nat. Commun.">
        <title>Thousands of microbial genomes shed light on interconnected biogeochemical processes in an aquifer system.</title>
        <authorList>
            <person name="Anantharaman K."/>
            <person name="Brown C.T."/>
            <person name="Hug L.A."/>
            <person name="Sharon I."/>
            <person name="Castelle C.J."/>
            <person name="Probst A.J."/>
            <person name="Thomas B.C."/>
            <person name="Singh A."/>
            <person name="Wilkins M.J."/>
            <person name="Karaoz U."/>
            <person name="Brodie E.L."/>
            <person name="Williams K.H."/>
            <person name="Hubbard S.S."/>
            <person name="Banfield J.F."/>
        </authorList>
    </citation>
    <scope>NUCLEOTIDE SEQUENCE [LARGE SCALE GENOMIC DNA]</scope>
</reference>
<proteinExistence type="predicted"/>
<organism evidence="2 3">
    <name type="scientific">Candidatus Lloydbacteria bacterium RIFCSPHIGHO2_02_FULL_54_17</name>
    <dbReference type="NCBI Taxonomy" id="1798664"/>
    <lineage>
        <taxon>Bacteria</taxon>
        <taxon>Candidatus Lloydiibacteriota</taxon>
    </lineage>
</organism>
<feature type="signal peptide" evidence="1">
    <location>
        <begin position="1"/>
        <end position="21"/>
    </location>
</feature>
<evidence type="ECO:0000256" key="1">
    <source>
        <dbReference type="SAM" id="SignalP"/>
    </source>
</evidence>
<dbReference type="AlphaFoldDB" id="A0A1G2DI57"/>